<evidence type="ECO:0000313" key="2">
    <source>
        <dbReference type="EMBL" id="QJA77360.1"/>
    </source>
</evidence>
<sequence length="184" mass="21338">MNMLDYCDNINISPIKKVGAYISGCYIWNDLSTPETLERVVRFANDEKIACRIAPDCIVNLKRLDESVDVVRKIIENASRSEYVFLSDFNIDTHRHNQKCYIHMIKPFFYTDGYVYPCPSTELAIENDAQVPGGFKLCRYDDIIDFYQNRALSIHDKPCSYCKYAKQQVVLEEILTETGFNEFA</sequence>
<accession>A0A6M3K4M2</accession>
<dbReference type="EMBL" id="MT141404">
    <property type="protein sequence ID" value="QJA60313.1"/>
    <property type="molecule type" value="Genomic_DNA"/>
</dbReference>
<reference evidence="2" key="1">
    <citation type="submission" date="2020-03" db="EMBL/GenBank/DDBJ databases">
        <title>The deep terrestrial virosphere.</title>
        <authorList>
            <person name="Holmfeldt K."/>
            <person name="Nilsson E."/>
            <person name="Simone D."/>
            <person name="Lopez-Fernandez M."/>
            <person name="Wu X."/>
            <person name="de Brujin I."/>
            <person name="Lundin D."/>
            <person name="Andersson A."/>
            <person name="Bertilsson S."/>
            <person name="Dopson M."/>
        </authorList>
    </citation>
    <scope>NUCLEOTIDE SEQUENCE</scope>
    <source>
        <strain evidence="2">MM415A01320</strain>
        <strain evidence="1">MM415B01131</strain>
    </source>
</reference>
<organism evidence="2">
    <name type="scientific">viral metagenome</name>
    <dbReference type="NCBI Taxonomy" id="1070528"/>
    <lineage>
        <taxon>unclassified sequences</taxon>
        <taxon>metagenomes</taxon>
        <taxon>organismal metagenomes</taxon>
    </lineage>
</organism>
<name>A0A6M3K4M2_9ZZZZ</name>
<dbReference type="EMBL" id="MT142279">
    <property type="protein sequence ID" value="QJA77360.1"/>
    <property type="molecule type" value="Genomic_DNA"/>
</dbReference>
<dbReference type="AlphaFoldDB" id="A0A6M3K4M2"/>
<protein>
    <submittedName>
        <fullName evidence="2">Uncharacterized protein</fullName>
    </submittedName>
</protein>
<gene>
    <name evidence="2" type="ORF">MM415A01320_0008</name>
    <name evidence="1" type="ORF">MM415B01131_0014</name>
</gene>
<evidence type="ECO:0000313" key="1">
    <source>
        <dbReference type="EMBL" id="QJA60313.1"/>
    </source>
</evidence>
<proteinExistence type="predicted"/>